<accession>A0A7L4WFQ4</accession>
<keyword evidence="7" id="KW-1185">Reference proteome</keyword>
<reference evidence="4 7" key="3">
    <citation type="journal article" date="2022" name="Microbiol. Res.">
        <title>Comparative genome analysis, predicted lifestyle and antimicrobial strategies of Lactococcus carnosus and Lactococcus paracarnosus isolated from meat.</title>
        <authorList>
            <person name="Werum V."/>
            <person name="Ehrmann M."/>
            <person name="Vogel R."/>
            <person name="Hilgarth M."/>
        </authorList>
    </citation>
    <scope>NUCLEOTIDE SEQUENCE [LARGE SCALE GENOMIC DNA]</scope>
    <source>
        <strain evidence="4 7">TMW21897</strain>
    </source>
</reference>
<evidence type="ECO:0000256" key="3">
    <source>
        <dbReference type="ARBA" id="ARBA00022729"/>
    </source>
</evidence>
<keyword evidence="3" id="KW-0732">Signal</keyword>
<dbReference type="GO" id="GO:0015768">
    <property type="term" value="P:maltose transport"/>
    <property type="evidence" value="ECO:0007669"/>
    <property type="project" value="TreeGrafter"/>
</dbReference>
<evidence type="ECO:0000313" key="4">
    <source>
        <dbReference type="EMBL" id="MCJ1977482.1"/>
    </source>
</evidence>
<gene>
    <name evidence="5" type="ORF">BHS01_02065</name>
    <name evidence="4" type="ORF">GYN19_05890</name>
</gene>
<comment type="similarity">
    <text evidence="1">Belongs to the bacterial solute-binding protein 1 family.</text>
</comment>
<evidence type="ECO:0000256" key="1">
    <source>
        <dbReference type="ARBA" id="ARBA00008520"/>
    </source>
</evidence>
<evidence type="ECO:0000313" key="6">
    <source>
        <dbReference type="Proteomes" id="UP000516280"/>
    </source>
</evidence>
<name>A0A7L4WFQ4_9LACT</name>
<evidence type="ECO:0000313" key="7">
    <source>
        <dbReference type="Proteomes" id="UP001522462"/>
    </source>
</evidence>
<sequence length="427" mass="46721">MNISRWKKVLISAVTVLSIGLLVGGCGKKNTANKVKKGDAVELTFWNGFTASDGEILKGIVDDFNKSNDKKIKIKMDVMSWANFNEKLPTAITSKTAPDFVAMNYGDLANYVSNGALQSVDDFWKYDGVDKSNFTKTSVSLGEIKGKQWFIPMQVQGMYTFWNKSLFKAAGLDPETPPKTWEELAQMAPKLTNSSKNVSGFVFNKDGSAPLYNWILANGGSLVNADYSKSTFASPQTLEVLKVIQKMIHVDKTGPESIGGAEMDNLMNAGTLAIELNGPWLNNGLKANEINYGVTTLVQGNSGKQTAILDGVGYAIPSSTDKSKKEAIYEFLKYWNSTKIGKKWSTLNGFPAYLNSVNEDADIKANPIVAELSKQMVYAKPFLPGFDKLSAINTDVINPLIEKLTAGENPEKLMNEADKKINTILKG</sequence>
<evidence type="ECO:0000313" key="5">
    <source>
        <dbReference type="EMBL" id="QDJ29037.1"/>
    </source>
</evidence>
<dbReference type="EMBL" id="CP017195">
    <property type="protein sequence ID" value="QDJ29037.1"/>
    <property type="molecule type" value="Genomic_DNA"/>
</dbReference>
<dbReference type="PROSITE" id="PS51257">
    <property type="entry name" value="PROKAR_LIPOPROTEIN"/>
    <property type="match status" value="1"/>
</dbReference>
<dbReference type="InterPro" id="IPR006059">
    <property type="entry name" value="SBP"/>
</dbReference>
<keyword evidence="2" id="KW-0813">Transport</keyword>
<protein>
    <submittedName>
        <fullName evidence="5">ABC transporter substrate-binding protein</fullName>
    </submittedName>
</protein>
<dbReference type="Proteomes" id="UP000516280">
    <property type="component" value="Chromosome"/>
</dbReference>
<dbReference type="Gene3D" id="3.40.190.10">
    <property type="entry name" value="Periplasmic binding protein-like II"/>
    <property type="match status" value="1"/>
</dbReference>
<proteinExistence type="inferred from homology"/>
<dbReference type="CDD" id="cd14748">
    <property type="entry name" value="PBP2_UgpB"/>
    <property type="match status" value="1"/>
</dbReference>
<dbReference type="SUPFAM" id="SSF53850">
    <property type="entry name" value="Periplasmic binding protein-like II"/>
    <property type="match status" value="1"/>
</dbReference>
<dbReference type="PANTHER" id="PTHR30061">
    <property type="entry name" value="MALTOSE-BINDING PERIPLASMIC PROTEIN"/>
    <property type="match status" value="1"/>
</dbReference>
<reference evidence="5 6" key="1">
    <citation type="submission" date="2016-09" db="EMBL/GenBank/DDBJ databases">
        <title>Lactic acid bacteria from MAP meat Genome sequencing and assembly.</title>
        <authorList>
            <person name="Behr J."/>
            <person name="Hilgarth M."/>
            <person name="Vogel R.F."/>
        </authorList>
    </citation>
    <scope>NUCLEOTIDE SEQUENCE [LARGE SCALE GENOMIC DNA]</scope>
    <source>
        <strain evidence="5 6">TMW21615</strain>
    </source>
</reference>
<dbReference type="GO" id="GO:1901982">
    <property type="term" value="F:maltose binding"/>
    <property type="evidence" value="ECO:0007669"/>
    <property type="project" value="TreeGrafter"/>
</dbReference>
<evidence type="ECO:0000256" key="2">
    <source>
        <dbReference type="ARBA" id="ARBA00022448"/>
    </source>
</evidence>
<dbReference type="AlphaFoldDB" id="A0A7L4WFQ4"/>
<dbReference type="Pfam" id="PF01547">
    <property type="entry name" value="SBP_bac_1"/>
    <property type="match status" value="1"/>
</dbReference>
<dbReference type="KEGG" id="lpaa:BHS01_02065"/>
<reference evidence="4" key="2">
    <citation type="submission" date="2020-01" db="EMBL/GenBank/DDBJ databases">
        <authorList>
            <person name="Hilgarth M."/>
            <person name="Vogel R.F."/>
        </authorList>
    </citation>
    <scope>NUCLEOTIDE SEQUENCE</scope>
    <source>
        <strain evidence="4">TMW21897</strain>
    </source>
</reference>
<dbReference type="PANTHER" id="PTHR30061:SF50">
    <property type="entry name" value="MALTOSE_MALTODEXTRIN-BINDING PERIPLASMIC PROTEIN"/>
    <property type="match status" value="1"/>
</dbReference>
<dbReference type="GO" id="GO:0055052">
    <property type="term" value="C:ATP-binding cassette (ABC) transporter complex, substrate-binding subunit-containing"/>
    <property type="evidence" value="ECO:0007669"/>
    <property type="project" value="TreeGrafter"/>
</dbReference>
<dbReference type="Proteomes" id="UP001522462">
    <property type="component" value="Unassembled WGS sequence"/>
</dbReference>
<dbReference type="GO" id="GO:0042956">
    <property type="term" value="P:maltodextrin transmembrane transport"/>
    <property type="evidence" value="ECO:0007669"/>
    <property type="project" value="TreeGrafter"/>
</dbReference>
<organism evidence="5 6">
    <name type="scientific">Pseudolactococcus paracarnosus</name>
    <dbReference type="NCBI Taxonomy" id="2749962"/>
    <lineage>
        <taxon>Bacteria</taxon>
        <taxon>Bacillati</taxon>
        <taxon>Bacillota</taxon>
        <taxon>Bacilli</taxon>
        <taxon>Lactobacillales</taxon>
        <taxon>Streptococcaceae</taxon>
        <taxon>Pseudolactococcus</taxon>
    </lineage>
</organism>
<dbReference type="EMBL" id="JAAEDA010000007">
    <property type="protein sequence ID" value="MCJ1977482.1"/>
    <property type="molecule type" value="Genomic_DNA"/>
</dbReference>